<name>A0ABS7ZAW9_9SPHI</name>
<sequence length="191" mass="22192">MSKYIILLCSLFLSMITFAQDTKFRLAVNQGGKSIKEKDNVYLLEPKTFVLQMAARNVEGFLVGATFDRDVYMSAIGEGDLEVSWFSETGMAEELFNADQSMFISNDAPSYWYYDSEDDHRFDRDPKGNLTDWIGNRTIRQFDDLLNEKTIQVDTYQGSVFLFIYKPEYDDEYNMVSMDILFHGELKFAKK</sequence>
<protein>
    <submittedName>
        <fullName evidence="2">Uncharacterized protein</fullName>
    </submittedName>
</protein>
<gene>
    <name evidence="2" type="ORF">IPZ78_11795</name>
</gene>
<accession>A0ABS7ZAW9</accession>
<comment type="caution">
    <text evidence="2">The sequence shown here is derived from an EMBL/GenBank/DDBJ whole genome shotgun (WGS) entry which is preliminary data.</text>
</comment>
<proteinExistence type="predicted"/>
<evidence type="ECO:0000256" key="1">
    <source>
        <dbReference type="SAM" id="SignalP"/>
    </source>
</evidence>
<dbReference type="EMBL" id="JADEYP010000022">
    <property type="protein sequence ID" value="MCA5005834.1"/>
    <property type="molecule type" value="Genomic_DNA"/>
</dbReference>
<feature type="chain" id="PRO_5046276286" evidence="1">
    <location>
        <begin position="20"/>
        <end position="191"/>
    </location>
</feature>
<dbReference type="Proteomes" id="UP001165302">
    <property type="component" value="Unassembled WGS sequence"/>
</dbReference>
<evidence type="ECO:0000313" key="3">
    <source>
        <dbReference type="Proteomes" id="UP001165302"/>
    </source>
</evidence>
<dbReference type="RefSeq" id="WP_225553963.1">
    <property type="nucleotide sequence ID" value="NZ_JADEYP010000022.1"/>
</dbReference>
<feature type="signal peptide" evidence="1">
    <location>
        <begin position="1"/>
        <end position="19"/>
    </location>
</feature>
<keyword evidence="3" id="KW-1185">Reference proteome</keyword>
<evidence type="ECO:0000313" key="2">
    <source>
        <dbReference type="EMBL" id="MCA5005834.1"/>
    </source>
</evidence>
<organism evidence="2 3">
    <name type="scientific">Sphingobacterium bovistauri</name>
    <dbReference type="NCBI Taxonomy" id="2781959"/>
    <lineage>
        <taxon>Bacteria</taxon>
        <taxon>Pseudomonadati</taxon>
        <taxon>Bacteroidota</taxon>
        <taxon>Sphingobacteriia</taxon>
        <taxon>Sphingobacteriales</taxon>
        <taxon>Sphingobacteriaceae</taxon>
        <taxon>Sphingobacterium</taxon>
    </lineage>
</organism>
<reference evidence="2" key="1">
    <citation type="submission" date="2020-10" db="EMBL/GenBank/DDBJ databases">
        <authorList>
            <person name="Lu T."/>
            <person name="Wang Q."/>
            <person name="Han X."/>
        </authorList>
    </citation>
    <scope>NUCLEOTIDE SEQUENCE</scope>
    <source>
        <strain evidence="2">WQ 366</strain>
    </source>
</reference>
<keyword evidence="1" id="KW-0732">Signal</keyword>